<reference evidence="2 3" key="1">
    <citation type="journal article" date="2018" name="Mol. Ecol.">
        <title>The obligate alkalophilic soda-lake fungus Sodiomyces alkalinus has shifted to a protein diet.</title>
        <authorList>
            <person name="Grum-Grzhimaylo A.A."/>
            <person name="Falkoski D.L."/>
            <person name="van den Heuvel J."/>
            <person name="Valero-Jimenez C.A."/>
            <person name="Min B."/>
            <person name="Choi I.G."/>
            <person name="Lipzen A."/>
            <person name="Daum C.G."/>
            <person name="Aanen D.K."/>
            <person name="Tsang A."/>
            <person name="Henrissat B."/>
            <person name="Bilanenko E.N."/>
            <person name="de Vries R.P."/>
            <person name="van Kan J.A.L."/>
            <person name="Grigoriev I.V."/>
            <person name="Debets A.J.M."/>
        </authorList>
    </citation>
    <scope>NUCLEOTIDE SEQUENCE [LARGE SCALE GENOMIC DNA]</scope>
    <source>
        <strain evidence="2 3">F11</strain>
    </source>
</reference>
<feature type="compositionally biased region" description="Basic and acidic residues" evidence="1">
    <location>
        <begin position="289"/>
        <end position="301"/>
    </location>
</feature>
<sequence length="301" mass="34305">MLLFSPYSLIPSTTESSATGSLASVYPSISTLTLQDSPVMSDQYLQEQHAYHLARRLQRPRKPAEAISQSDESSSWVTLRDGDIVPLDHERIKFRIERIKFDLTVPKALQQGREPFSHRSDVGTAYITTRRVIYIPAQPTAEFKSFQAWILDCQDSYVNSPLIGAWYWAATVRPSPGGGVPPDIPRLSLKLTFREGGYYEFYRQFEELKERMEHVRRVQQETGQLVNIPDEPLPTYEPRQPGTSEPSNLEPNTLVSRPRSTSSASQNPRPDEPPPDYEEAQAQQLSMRLEGHIRDEEERSS</sequence>
<dbReference type="InterPro" id="IPR044852">
    <property type="entry name" value="WBP2-like"/>
</dbReference>
<dbReference type="GeneID" id="39581001"/>
<keyword evidence="3" id="KW-1185">Reference proteome</keyword>
<dbReference type="PANTHER" id="PTHR31606">
    <property type="entry name" value="WW DOMAIN BINDING PROTEIN 2, ISOFORM E"/>
    <property type="match status" value="1"/>
</dbReference>
<dbReference type="SUPFAM" id="SSF50729">
    <property type="entry name" value="PH domain-like"/>
    <property type="match status" value="1"/>
</dbReference>
<organism evidence="2 3">
    <name type="scientific">Sodiomyces alkalinus (strain CBS 110278 / VKM F-3762 / F11)</name>
    <name type="common">Alkaliphilic filamentous fungus</name>
    <dbReference type="NCBI Taxonomy" id="1314773"/>
    <lineage>
        <taxon>Eukaryota</taxon>
        <taxon>Fungi</taxon>
        <taxon>Dikarya</taxon>
        <taxon>Ascomycota</taxon>
        <taxon>Pezizomycotina</taxon>
        <taxon>Sordariomycetes</taxon>
        <taxon>Hypocreomycetidae</taxon>
        <taxon>Glomerellales</taxon>
        <taxon>Plectosphaerellaceae</taxon>
        <taxon>Sodiomyces</taxon>
    </lineage>
</organism>
<dbReference type="Proteomes" id="UP000272025">
    <property type="component" value="Unassembled WGS sequence"/>
</dbReference>
<protein>
    <submittedName>
        <fullName evidence="2">Uncharacterized protein</fullName>
    </submittedName>
</protein>
<dbReference type="GO" id="GO:0003713">
    <property type="term" value="F:transcription coactivator activity"/>
    <property type="evidence" value="ECO:0007669"/>
    <property type="project" value="InterPro"/>
</dbReference>
<dbReference type="RefSeq" id="XP_028464404.1">
    <property type="nucleotide sequence ID" value="XM_028612523.1"/>
</dbReference>
<name>A0A3N2PQ23_SODAK</name>
<feature type="compositionally biased region" description="Polar residues" evidence="1">
    <location>
        <begin position="241"/>
        <end position="267"/>
    </location>
</feature>
<dbReference type="OrthoDB" id="1259151at2759"/>
<evidence type="ECO:0000313" key="2">
    <source>
        <dbReference type="EMBL" id="ROT36598.1"/>
    </source>
</evidence>
<evidence type="ECO:0000313" key="3">
    <source>
        <dbReference type="Proteomes" id="UP000272025"/>
    </source>
</evidence>
<evidence type="ECO:0000256" key="1">
    <source>
        <dbReference type="SAM" id="MobiDB-lite"/>
    </source>
</evidence>
<dbReference type="AlphaFoldDB" id="A0A3N2PQ23"/>
<feature type="region of interest" description="Disordered" evidence="1">
    <location>
        <begin position="221"/>
        <end position="301"/>
    </location>
</feature>
<dbReference type="PANTHER" id="PTHR31606:SF1">
    <property type="entry name" value="WW DOMAIN BINDING PROTEIN 2, ISOFORM E"/>
    <property type="match status" value="1"/>
</dbReference>
<dbReference type="GO" id="GO:0005634">
    <property type="term" value="C:nucleus"/>
    <property type="evidence" value="ECO:0007669"/>
    <property type="project" value="TreeGrafter"/>
</dbReference>
<dbReference type="GO" id="GO:0031490">
    <property type="term" value="F:chromatin DNA binding"/>
    <property type="evidence" value="ECO:0007669"/>
    <property type="project" value="TreeGrafter"/>
</dbReference>
<proteinExistence type="predicted"/>
<dbReference type="STRING" id="1314773.A0A3N2PQ23"/>
<gene>
    <name evidence="2" type="ORF">SODALDRAFT_335699</name>
</gene>
<dbReference type="CDD" id="cd13214">
    <property type="entry name" value="PH-GRAM_WBP2"/>
    <property type="match status" value="1"/>
</dbReference>
<dbReference type="EMBL" id="ML119059">
    <property type="protein sequence ID" value="ROT36598.1"/>
    <property type="molecule type" value="Genomic_DNA"/>
</dbReference>
<accession>A0A3N2PQ23</accession>